<evidence type="ECO:0000256" key="1">
    <source>
        <dbReference type="SAM" id="Phobius"/>
    </source>
</evidence>
<comment type="caution">
    <text evidence="2">The sequence shown here is derived from an EMBL/GenBank/DDBJ whole genome shotgun (WGS) entry which is preliminary data.</text>
</comment>
<dbReference type="AlphaFoldDB" id="A0A6I4V254"/>
<reference evidence="2 3" key="1">
    <citation type="submission" date="2019-12" db="EMBL/GenBank/DDBJ databases">
        <title>Genomic-based taxomic classification of the family Erythrobacteraceae.</title>
        <authorList>
            <person name="Xu L."/>
        </authorList>
    </citation>
    <scope>NUCLEOTIDE SEQUENCE [LARGE SCALE GENOMIC DNA]</scope>
    <source>
        <strain evidence="2 3">SW-109</strain>
    </source>
</reference>
<keyword evidence="1" id="KW-0812">Transmembrane</keyword>
<dbReference type="EMBL" id="WTYP01000001">
    <property type="protein sequence ID" value="MXP46444.1"/>
    <property type="molecule type" value="Genomic_DNA"/>
</dbReference>
<feature type="transmembrane region" description="Helical" evidence="1">
    <location>
        <begin position="43"/>
        <end position="64"/>
    </location>
</feature>
<keyword evidence="3" id="KW-1185">Reference proteome</keyword>
<feature type="transmembrane region" description="Helical" evidence="1">
    <location>
        <begin position="88"/>
        <end position="108"/>
    </location>
</feature>
<proteinExistence type="predicted"/>
<dbReference type="Proteomes" id="UP000471435">
    <property type="component" value="Unassembled WGS sequence"/>
</dbReference>
<keyword evidence="1" id="KW-1133">Transmembrane helix</keyword>
<keyword evidence="1" id="KW-0472">Membrane</keyword>
<dbReference type="OrthoDB" id="7391639at2"/>
<feature type="transmembrane region" description="Helical" evidence="1">
    <location>
        <begin position="21"/>
        <end position="37"/>
    </location>
</feature>
<organism evidence="2 3">
    <name type="scientific">Pontixanthobacter luteolus</name>
    <dbReference type="NCBI Taxonomy" id="295089"/>
    <lineage>
        <taxon>Bacteria</taxon>
        <taxon>Pseudomonadati</taxon>
        <taxon>Pseudomonadota</taxon>
        <taxon>Alphaproteobacteria</taxon>
        <taxon>Sphingomonadales</taxon>
        <taxon>Erythrobacteraceae</taxon>
        <taxon>Pontixanthobacter</taxon>
    </lineage>
</organism>
<protein>
    <submittedName>
        <fullName evidence="2">Uncharacterized protein</fullName>
    </submittedName>
</protein>
<accession>A0A6I4V254</accession>
<name>A0A6I4V254_9SPHN</name>
<feature type="transmembrane region" description="Helical" evidence="1">
    <location>
        <begin position="114"/>
        <end position="134"/>
    </location>
</feature>
<evidence type="ECO:0000313" key="3">
    <source>
        <dbReference type="Proteomes" id="UP000471435"/>
    </source>
</evidence>
<sequence>MKSGRKAALEKRLAGYWRMEVANAVFIPSAMLFVAISEDTRIGLLSGIAIIPMSVLLLLGGFYWRGKMLKMQGRPGPLRQVLAWADRLQWILLILVIAAGIAVAAAWVSPAISASLADRICATLAAVLAGLEYINYYHRQLQHFDHFSDLKKLFSGQGFRPAQMAVDLKRFRKAG</sequence>
<dbReference type="RefSeq" id="WP_160729674.1">
    <property type="nucleotide sequence ID" value="NZ_WTYP01000001.1"/>
</dbReference>
<gene>
    <name evidence="2" type="ORF">GRI43_03420</name>
</gene>
<evidence type="ECO:0000313" key="2">
    <source>
        <dbReference type="EMBL" id="MXP46444.1"/>
    </source>
</evidence>